<gene>
    <name evidence="2" type="ORF">I6N98_11070</name>
</gene>
<dbReference type="PANTHER" id="PTHR36121:SF1">
    <property type="entry name" value="PROTEIN SXY"/>
    <property type="match status" value="1"/>
</dbReference>
<dbReference type="InterPro" id="IPR047525">
    <property type="entry name" value="TfoX-like"/>
</dbReference>
<accession>A0A7T4URW7</accession>
<dbReference type="Gene3D" id="3.30.1460.30">
    <property type="entry name" value="YgaC/TfoX-N like chaperone"/>
    <property type="match status" value="1"/>
</dbReference>
<dbReference type="AlphaFoldDB" id="A0A7T4URW7"/>
<dbReference type="PANTHER" id="PTHR36121">
    <property type="entry name" value="PROTEIN SXY"/>
    <property type="match status" value="1"/>
</dbReference>
<dbReference type="InterPro" id="IPR007076">
    <property type="entry name" value="TfoX_N"/>
</dbReference>
<feature type="domain" description="TfoX N-terminal" evidence="1">
    <location>
        <begin position="1"/>
        <end position="88"/>
    </location>
</feature>
<keyword evidence="3" id="KW-1185">Reference proteome</keyword>
<evidence type="ECO:0000313" key="3">
    <source>
        <dbReference type="Proteomes" id="UP000596063"/>
    </source>
</evidence>
<name>A0A7T4URW7_9GAMM</name>
<evidence type="ECO:0000259" key="1">
    <source>
        <dbReference type="Pfam" id="PF04993"/>
    </source>
</evidence>
<proteinExistence type="predicted"/>
<dbReference type="Proteomes" id="UP000596063">
    <property type="component" value="Chromosome"/>
</dbReference>
<dbReference type="EMBL" id="CP066167">
    <property type="protein sequence ID" value="QQD20151.1"/>
    <property type="molecule type" value="Genomic_DNA"/>
</dbReference>
<sequence length="106" mass="11364">MGPVVARRMFGGAGLFLDGVMFALVSDRVLYFKVDASSVADFEALGLPAFQYPRAGKMINLSYYQAPEQCLDDSDALVDWANRAYAAARRAAAGAGRRTKRPAGGV</sequence>
<dbReference type="KEGG" id="snan:I6N98_11070"/>
<dbReference type="Pfam" id="PF04993">
    <property type="entry name" value="TfoX_N"/>
    <property type="match status" value="1"/>
</dbReference>
<dbReference type="SUPFAM" id="SSF159894">
    <property type="entry name" value="YgaC/TfoX-N like"/>
    <property type="match status" value="1"/>
</dbReference>
<organism evidence="2 3">
    <name type="scientific">Spongiibacter nanhainus</name>
    <dbReference type="NCBI Taxonomy" id="2794344"/>
    <lineage>
        <taxon>Bacteria</taxon>
        <taxon>Pseudomonadati</taxon>
        <taxon>Pseudomonadota</taxon>
        <taxon>Gammaproteobacteria</taxon>
        <taxon>Cellvibrionales</taxon>
        <taxon>Spongiibacteraceae</taxon>
        <taxon>Spongiibacter</taxon>
    </lineage>
</organism>
<protein>
    <submittedName>
        <fullName evidence="2">TfoX/Sxy family protein</fullName>
    </submittedName>
</protein>
<evidence type="ECO:0000313" key="2">
    <source>
        <dbReference type="EMBL" id="QQD20151.1"/>
    </source>
</evidence>
<reference evidence="2 3" key="1">
    <citation type="submission" date="2020-12" db="EMBL/GenBank/DDBJ databases">
        <authorList>
            <person name="Shan Y."/>
        </authorList>
    </citation>
    <scope>NUCLEOTIDE SEQUENCE [LARGE SCALE GENOMIC DNA]</scope>
    <source>
        <strain evidence="3">csc3.9</strain>
    </source>
</reference>